<feature type="domain" description="MADF" evidence="5">
    <location>
        <begin position="12"/>
        <end position="107"/>
    </location>
</feature>
<comment type="subcellular location">
    <subcellularLocation>
        <location evidence="1">Nucleus</location>
    </subcellularLocation>
</comment>
<organism evidence="7">
    <name type="scientific">Ceratitis capitata</name>
    <name type="common">Mediterranean fruit fly</name>
    <name type="synonym">Tephritis capitata</name>
    <dbReference type="NCBI Taxonomy" id="7213"/>
    <lineage>
        <taxon>Eukaryota</taxon>
        <taxon>Metazoa</taxon>
        <taxon>Ecdysozoa</taxon>
        <taxon>Arthropoda</taxon>
        <taxon>Hexapoda</taxon>
        <taxon>Insecta</taxon>
        <taxon>Pterygota</taxon>
        <taxon>Neoptera</taxon>
        <taxon>Endopterygota</taxon>
        <taxon>Diptera</taxon>
        <taxon>Brachycera</taxon>
        <taxon>Muscomorpha</taxon>
        <taxon>Tephritoidea</taxon>
        <taxon>Tephritidae</taxon>
        <taxon>Ceratitis</taxon>
        <taxon>Ceratitis</taxon>
    </lineage>
</organism>
<reference evidence="7" key="1">
    <citation type="submission" date="2013-07" db="EMBL/GenBank/DDBJ databases">
        <authorList>
            <person name="Geib S."/>
        </authorList>
    </citation>
    <scope>NUCLEOTIDE SEQUENCE</scope>
</reference>
<reference evidence="7" key="2">
    <citation type="journal article" date="2014" name="BMC Genomics">
        <title>A genomic perspective to assessing quality of mass-reared SIT flies used in Mediterranean fruit fly (Ceratitis capitata) eradication in California.</title>
        <authorList>
            <person name="Calla B."/>
            <person name="Hall B."/>
            <person name="Hou S."/>
            <person name="Geib S.M."/>
        </authorList>
    </citation>
    <scope>NUCLEOTIDE SEQUENCE</scope>
</reference>
<dbReference type="Pfam" id="PF10545">
    <property type="entry name" value="MADF_DNA_bdg"/>
    <property type="match status" value="1"/>
</dbReference>
<dbReference type="PROSITE" id="PS51253">
    <property type="entry name" value="HTH_CENPB"/>
    <property type="match status" value="1"/>
</dbReference>
<feature type="domain" description="HTH CENPB-type" evidence="6">
    <location>
        <begin position="210"/>
        <end position="282"/>
    </location>
</feature>
<dbReference type="InterPro" id="IPR007889">
    <property type="entry name" value="HTH_Psq"/>
</dbReference>
<feature type="region of interest" description="Disordered" evidence="4">
    <location>
        <begin position="447"/>
        <end position="477"/>
    </location>
</feature>
<dbReference type="Pfam" id="PF03221">
    <property type="entry name" value="HTH_Tnp_Tc5"/>
    <property type="match status" value="1"/>
</dbReference>
<dbReference type="InterPro" id="IPR006600">
    <property type="entry name" value="HTH_CenpB_DNA-bd_dom"/>
</dbReference>
<dbReference type="SMART" id="SM00595">
    <property type="entry name" value="MADF"/>
    <property type="match status" value="1"/>
</dbReference>
<keyword evidence="3" id="KW-0539">Nucleus</keyword>
<sequence>MENSWTKPQTEVLISILERYPVLYKCAHKDFSKSYVKEKAYRDIVAQFVDVKPDVTINSLKRKIKTLRSQMWAEERKRLSRRKGNKDIYQPKLWCYKQLQFLLNSNEDYLDEDEDILEEDEEEADAKSAKDYIDIDQTVLEPSPQRIRNILTLEERVAAIEAYDCRPMYTKVAKMFNCSWEQIKNIIANRDAIMEFYMATRNAETQNDTNRVEVRSRKISFLGECLYEYIQRAQFHTKAHITEDLLRMKAIEFREMIQIDNFMPNKTWINHFKATYNFSLSNRQITITRTPPMSLDLKDIMTYCTKNKAKVSTANQVLSGLESRESDLYRTTTRIAISGENEAALQEMKQRRLRKINFLKKTLFEYWQRASHHHKMRMNENSLRKVAFELKEMLKIDNFYPSKEWLNNYITVTYPTMLSQTDDTRPPPLSLDLKDILSFCSRQENKKQAPSTITLAPKEATQQQQVSRTATTTPPVTAPLVQIHTFNLHRNDDVGAHERMPYPTAIAKTTATATATATTTTTRTLPTKIKEEVIDLDADEEEQDIKPNVHELVPPPETPEAAGGETKITATKATINTIALINEKQQQKVNLNAENCSSIQQLPALRVVSLSTLVPPPLAPLPAGTLPTITLPTASQQISSPVATQAAALLETAINSRKRPSVEIDFPHQPLKIHKIESIGAQIIDKPIPSPGHWSEHSDPEEEELPRHVKNYKDALKLLKPLEEFAMLEENYRVIGLISQLEDIFKHPPHKDDT</sequence>
<dbReference type="Pfam" id="PF04218">
    <property type="entry name" value="CENP-B_N"/>
    <property type="match status" value="1"/>
</dbReference>
<evidence type="ECO:0000313" key="7">
    <source>
        <dbReference type="EMBL" id="JAB87222.1"/>
    </source>
</evidence>
<dbReference type="SMART" id="SM00674">
    <property type="entry name" value="CENPB"/>
    <property type="match status" value="2"/>
</dbReference>
<keyword evidence="2" id="KW-0238">DNA-binding</keyword>
<evidence type="ECO:0000259" key="5">
    <source>
        <dbReference type="PROSITE" id="PS51029"/>
    </source>
</evidence>
<accession>W8AMM1</accession>
<dbReference type="GO" id="GO:0005634">
    <property type="term" value="C:nucleus"/>
    <property type="evidence" value="ECO:0007669"/>
    <property type="project" value="UniProtKB-SubCell"/>
</dbReference>
<dbReference type="Gene3D" id="1.10.10.60">
    <property type="entry name" value="Homeodomain-like"/>
    <property type="match status" value="1"/>
</dbReference>
<name>W8AMM1_CERCA</name>
<evidence type="ECO:0000256" key="2">
    <source>
        <dbReference type="ARBA" id="ARBA00023125"/>
    </source>
</evidence>
<evidence type="ECO:0000259" key="6">
    <source>
        <dbReference type="PROSITE" id="PS51253"/>
    </source>
</evidence>
<dbReference type="GO" id="GO:0003677">
    <property type="term" value="F:DNA binding"/>
    <property type="evidence" value="ECO:0007669"/>
    <property type="project" value="UniProtKB-KW"/>
</dbReference>
<dbReference type="SUPFAM" id="SSF46689">
    <property type="entry name" value="Homeodomain-like"/>
    <property type="match status" value="1"/>
</dbReference>
<dbReference type="PANTHER" id="PTHR21505:SF12">
    <property type="entry name" value="MADF DOMAIN-CONTAINING PROTEIN-RELATED"/>
    <property type="match status" value="1"/>
</dbReference>
<dbReference type="OrthoDB" id="9909311at2759"/>
<dbReference type="PROSITE" id="PS51029">
    <property type="entry name" value="MADF"/>
    <property type="match status" value="1"/>
</dbReference>
<dbReference type="InterPro" id="IPR006578">
    <property type="entry name" value="MADF-dom"/>
</dbReference>
<evidence type="ECO:0000256" key="4">
    <source>
        <dbReference type="SAM" id="MobiDB-lite"/>
    </source>
</evidence>
<evidence type="ECO:0008006" key="8">
    <source>
        <dbReference type="Google" id="ProtNLM"/>
    </source>
</evidence>
<proteinExistence type="evidence at transcript level"/>
<dbReference type="PANTHER" id="PTHR21505">
    <property type="entry name" value="MADF DOMAIN-CONTAINING PROTEIN-RELATED"/>
    <property type="match status" value="1"/>
</dbReference>
<evidence type="ECO:0000256" key="3">
    <source>
        <dbReference type="ARBA" id="ARBA00023242"/>
    </source>
</evidence>
<dbReference type="EMBL" id="GAMC01019333">
    <property type="protein sequence ID" value="JAB87222.1"/>
    <property type="molecule type" value="mRNA"/>
</dbReference>
<dbReference type="InterPro" id="IPR009057">
    <property type="entry name" value="Homeodomain-like_sf"/>
</dbReference>
<dbReference type="AlphaFoldDB" id="W8AMM1"/>
<feature type="compositionally biased region" description="Polar residues" evidence="4">
    <location>
        <begin position="448"/>
        <end position="468"/>
    </location>
</feature>
<evidence type="ECO:0000256" key="1">
    <source>
        <dbReference type="ARBA" id="ARBA00004123"/>
    </source>
</evidence>
<protein>
    <recommendedName>
        <fullName evidence="8">HTH CENPB-type domain-containing protein</fullName>
    </recommendedName>
</protein>